<evidence type="ECO:0000313" key="3">
    <source>
        <dbReference type="Proteomes" id="UP000266673"/>
    </source>
</evidence>
<feature type="region of interest" description="Disordered" evidence="1">
    <location>
        <begin position="1"/>
        <end position="34"/>
    </location>
</feature>
<evidence type="ECO:0000313" key="2">
    <source>
        <dbReference type="EMBL" id="RIB03258.1"/>
    </source>
</evidence>
<dbReference type="OrthoDB" id="10362855at2759"/>
<gene>
    <name evidence="2" type="ORF">C2G38_2225669</name>
</gene>
<organism evidence="2 3">
    <name type="scientific">Gigaspora rosea</name>
    <dbReference type="NCBI Taxonomy" id="44941"/>
    <lineage>
        <taxon>Eukaryota</taxon>
        <taxon>Fungi</taxon>
        <taxon>Fungi incertae sedis</taxon>
        <taxon>Mucoromycota</taxon>
        <taxon>Glomeromycotina</taxon>
        <taxon>Glomeromycetes</taxon>
        <taxon>Diversisporales</taxon>
        <taxon>Gigasporaceae</taxon>
        <taxon>Gigaspora</taxon>
    </lineage>
</organism>
<dbReference type="EMBL" id="QKWP01002466">
    <property type="protein sequence ID" value="RIB03258.1"/>
    <property type="molecule type" value="Genomic_DNA"/>
</dbReference>
<feature type="compositionally biased region" description="Pro residues" evidence="1">
    <location>
        <begin position="1"/>
        <end position="14"/>
    </location>
</feature>
<dbReference type="AlphaFoldDB" id="A0A397U288"/>
<accession>A0A397U288</accession>
<proteinExistence type="predicted"/>
<dbReference type="Proteomes" id="UP000266673">
    <property type="component" value="Unassembled WGS sequence"/>
</dbReference>
<keyword evidence="3" id="KW-1185">Reference proteome</keyword>
<feature type="compositionally biased region" description="Polar residues" evidence="1">
    <location>
        <begin position="16"/>
        <end position="32"/>
    </location>
</feature>
<sequence length="82" mass="9666">MLPPPRLTMLPPPKTNDATTPKTNDSTTPNYSKSKRQYKLREFLSYDETWGKMSIENLECDEENDDNDWLNPGQRREMLDQM</sequence>
<name>A0A397U288_9GLOM</name>
<feature type="region of interest" description="Disordered" evidence="1">
    <location>
        <begin position="63"/>
        <end position="82"/>
    </location>
</feature>
<reference evidence="2 3" key="1">
    <citation type="submission" date="2018-06" db="EMBL/GenBank/DDBJ databases">
        <title>Comparative genomics reveals the genomic features of Rhizophagus irregularis, R. cerebriforme, R. diaphanum and Gigaspora rosea, and their symbiotic lifestyle signature.</title>
        <authorList>
            <person name="Morin E."/>
            <person name="San Clemente H."/>
            <person name="Chen E.C.H."/>
            <person name="De La Providencia I."/>
            <person name="Hainaut M."/>
            <person name="Kuo A."/>
            <person name="Kohler A."/>
            <person name="Murat C."/>
            <person name="Tang N."/>
            <person name="Roy S."/>
            <person name="Loubradou J."/>
            <person name="Henrissat B."/>
            <person name="Grigoriev I.V."/>
            <person name="Corradi N."/>
            <person name="Roux C."/>
            <person name="Martin F.M."/>
        </authorList>
    </citation>
    <scope>NUCLEOTIDE SEQUENCE [LARGE SCALE GENOMIC DNA]</scope>
    <source>
        <strain evidence="2 3">DAOM 194757</strain>
    </source>
</reference>
<comment type="caution">
    <text evidence="2">The sequence shown here is derived from an EMBL/GenBank/DDBJ whole genome shotgun (WGS) entry which is preliminary data.</text>
</comment>
<evidence type="ECO:0000256" key="1">
    <source>
        <dbReference type="SAM" id="MobiDB-lite"/>
    </source>
</evidence>
<protein>
    <submittedName>
        <fullName evidence="2">Uncharacterized protein</fullName>
    </submittedName>
</protein>